<accession>A0A4S8I0E4</accession>
<sequence>MRIHIQFIVICLLVWQSGLAQTSYTIKVARERELWHGNIDKQQKRVIQINNQGKVSADTTISLHIMDALIRGVDELQNQIELDSTLSGQGKIKYLRSVDFLLQTYLSNLNRRDYPASLAPALVKAFGKCMVLDKQGKSFAPVIEANDYGVGKILMDCLKYSEDNPGMASARTILMRKYLTMHPDQIMPELAKNPNAYFADSLIKEAVKIDVERVYDYAQARGALGDRIRHHSDSTVQLLARIATSKSGQLYFPFLDNLLRGKITLQGIDSVKDNDLSYFRLMVKTRIEYVRRQLPPYNDTANQMQALTDMMGRKAREFFIREINALHGVSNPNVRFRRLEGLTAQELYYLAVLGEDEIYTSSYVSGVYPRIWQRMANPRGDSLVMSVNGDYFRKFIKMAAGYNELNDFLGKMDKQNAETMMKAFVIGLEKPRKTNDLEDAVDVADSYSSIMDKNKELAAFILNEVNVSYTKNVQENNKRGMVIYNLLRILFESADTTKKVDLSALLGIPSIYGRDYNNLTDDSGRVVQQVFFYGDDDKDGQNSYINFMAKFRGRPGWRVDERKAEWTTITSTKGKPVMIFANKPLYGEDDPDDKAQNKLIEYLQSRSLTPTMVVHRGHSYHLQTTLRKLPSSARIVVLGSCGGYNNLNEVLTACPDAHIISSKQVGTMNVNDPILEAINEKLLAGKNIDWISMWRELRMKKFATGNAKEKFDDYIPPYKNLGAIFIKAYRKAMGE</sequence>
<organism evidence="1 2">
    <name type="scientific">Niastella caeni</name>
    <dbReference type="NCBI Taxonomy" id="2569763"/>
    <lineage>
        <taxon>Bacteria</taxon>
        <taxon>Pseudomonadati</taxon>
        <taxon>Bacteroidota</taxon>
        <taxon>Chitinophagia</taxon>
        <taxon>Chitinophagales</taxon>
        <taxon>Chitinophagaceae</taxon>
        <taxon>Niastella</taxon>
    </lineage>
</organism>
<dbReference type="Proteomes" id="UP000306918">
    <property type="component" value="Unassembled WGS sequence"/>
</dbReference>
<name>A0A4S8I0E4_9BACT</name>
<evidence type="ECO:0000313" key="2">
    <source>
        <dbReference type="Proteomes" id="UP000306918"/>
    </source>
</evidence>
<dbReference type="RefSeq" id="WP_136575901.1">
    <property type="nucleotide sequence ID" value="NZ_STFF01000001.1"/>
</dbReference>
<dbReference type="OrthoDB" id="620210at2"/>
<dbReference type="EMBL" id="STFF01000001">
    <property type="protein sequence ID" value="THU41410.1"/>
    <property type="molecule type" value="Genomic_DNA"/>
</dbReference>
<protein>
    <submittedName>
        <fullName evidence="1">Uncharacterized protein</fullName>
    </submittedName>
</protein>
<gene>
    <name evidence="1" type="ORF">FAM09_04685</name>
</gene>
<reference evidence="1 2" key="1">
    <citation type="submission" date="2019-04" db="EMBL/GenBank/DDBJ databases">
        <title>Niastella caeni sp. nov., isolated from activated sludge.</title>
        <authorList>
            <person name="Sheng M."/>
        </authorList>
    </citation>
    <scope>NUCLEOTIDE SEQUENCE [LARGE SCALE GENOMIC DNA]</scope>
    <source>
        <strain evidence="1 2">HX-2-15</strain>
    </source>
</reference>
<comment type="caution">
    <text evidence="1">The sequence shown here is derived from an EMBL/GenBank/DDBJ whole genome shotgun (WGS) entry which is preliminary data.</text>
</comment>
<proteinExistence type="predicted"/>
<dbReference type="AlphaFoldDB" id="A0A4S8I0E4"/>
<evidence type="ECO:0000313" key="1">
    <source>
        <dbReference type="EMBL" id="THU41410.1"/>
    </source>
</evidence>
<keyword evidence="2" id="KW-1185">Reference proteome</keyword>